<name>A0A9P8VQF8_9HYPO</name>
<sequence length="113" mass="12865">MHFFPQSNDLMITAAYTYLDGRGTLYHYNAFFSSLIDPATFKFGDEAMRLPIFEDELLSLPKSPSETDEQNAATVLGLFVQEYPIGMPMKSNQQEPSGSSRQELKLHQLQVRK</sequence>
<comment type="caution">
    <text evidence="2">The sequence shown here is derived from an EMBL/GenBank/DDBJ whole genome shotgun (WGS) entry which is preliminary data.</text>
</comment>
<dbReference type="AlphaFoldDB" id="A0A9P8VQF8"/>
<evidence type="ECO:0000313" key="3">
    <source>
        <dbReference type="Proteomes" id="UP000777438"/>
    </source>
</evidence>
<keyword evidence="3" id="KW-1185">Reference proteome</keyword>
<dbReference type="EMBL" id="JAGPYM010000138">
    <property type="protein sequence ID" value="KAH6866166.1"/>
    <property type="molecule type" value="Genomic_DNA"/>
</dbReference>
<dbReference type="OrthoDB" id="10000533at2759"/>
<accession>A0A9P8VQF8</accession>
<gene>
    <name evidence="2" type="ORF">B0T10DRAFT_569678</name>
</gene>
<evidence type="ECO:0000256" key="1">
    <source>
        <dbReference type="SAM" id="MobiDB-lite"/>
    </source>
</evidence>
<feature type="region of interest" description="Disordered" evidence="1">
    <location>
        <begin position="88"/>
        <end position="113"/>
    </location>
</feature>
<feature type="compositionally biased region" description="Polar residues" evidence="1">
    <location>
        <begin position="90"/>
        <end position="101"/>
    </location>
</feature>
<proteinExistence type="predicted"/>
<organism evidence="2 3">
    <name type="scientific">Thelonectria olida</name>
    <dbReference type="NCBI Taxonomy" id="1576542"/>
    <lineage>
        <taxon>Eukaryota</taxon>
        <taxon>Fungi</taxon>
        <taxon>Dikarya</taxon>
        <taxon>Ascomycota</taxon>
        <taxon>Pezizomycotina</taxon>
        <taxon>Sordariomycetes</taxon>
        <taxon>Hypocreomycetidae</taxon>
        <taxon>Hypocreales</taxon>
        <taxon>Nectriaceae</taxon>
        <taxon>Thelonectria</taxon>
    </lineage>
</organism>
<dbReference type="Proteomes" id="UP000777438">
    <property type="component" value="Unassembled WGS sequence"/>
</dbReference>
<reference evidence="2 3" key="1">
    <citation type="journal article" date="2021" name="Nat. Commun.">
        <title>Genetic determinants of endophytism in the Arabidopsis root mycobiome.</title>
        <authorList>
            <person name="Mesny F."/>
            <person name="Miyauchi S."/>
            <person name="Thiergart T."/>
            <person name="Pickel B."/>
            <person name="Atanasova L."/>
            <person name="Karlsson M."/>
            <person name="Huettel B."/>
            <person name="Barry K.W."/>
            <person name="Haridas S."/>
            <person name="Chen C."/>
            <person name="Bauer D."/>
            <person name="Andreopoulos W."/>
            <person name="Pangilinan J."/>
            <person name="LaButti K."/>
            <person name="Riley R."/>
            <person name="Lipzen A."/>
            <person name="Clum A."/>
            <person name="Drula E."/>
            <person name="Henrissat B."/>
            <person name="Kohler A."/>
            <person name="Grigoriev I.V."/>
            <person name="Martin F.M."/>
            <person name="Hacquard S."/>
        </authorList>
    </citation>
    <scope>NUCLEOTIDE SEQUENCE [LARGE SCALE GENOMIC DNA]</scope>
    <source>
        <strain evidence="2 3">MPI-CAGE-CH-0241</strain>
    </source>
</reference>
<protein>
    <submittedName>
        <fullName evidence="2">Uncharacterized protein</fullName>
    </submittedName>
</protein>
<evidence type="ECO:0000313" key="2">
    <source>
        <dbReference type="EMBL" id="KAH6866166.1"/>
    </source>
</evidence>